<accession>A0A1B6ECS7</accession>
<feature type="region of interest" description="Disordered" evidence="1">
    <location>
        <begin position="569"/>
        <end position="606"/>
    </location>
</feature>
<dbReference type="AlphaFoldDB" id="A0A1B6ECS7"/>
<feature type="compositionally biased region" description="Polar residues" evidence="1">
    <location>
        <begin position="147"/>
        <end position="158"/>
    </location>
</feature>
<name>A0A1B6ECS7_9HEMI</name>
<sequence length="637" mass="71847">MLNGLKKMVGGKASPDSDIPTTPDQTGVPHTPCIKSTAKKRKVCDSFQTVPFSAKKKKEVIHLLPHHKVLADNFAPTHLTPRIVVAQQLSRKSKSPVQKTKFFTKKHSSDSGLCKHKKASSASRLRISRLSIGGRKKKKSEFEDSSLEMNSITTTPSTLDKTQDTVNLSDEYVRISKKEYESIKNRVSEIETRISHEFENIKGVSICSDLEVTPNASKTEIKDIQSAYERTLEQSEKLNNSSTDELARRLSRDLKIRRSMDSCIIRSPSARKIGTLRRKSKDNSPQLNRHMSLNTADRPRFRNSNFYPSKSLQRGKPNTIFTGLPQPNTITSEIILNQCFSSSMDSSFNKCEHNNETNYTDLSFGVLTRSQALKKSSLHGSDQANEITLSSFNHIRTAESPTLYNGEWENAEHFLSDMTNTESVEAVTGRPSIAKIRSQNAGMVLAKAKLFDSVIDHDKNNRDLTKKETVENMPMKKMIKPLETTCGNKLPKHHMSPRKSLIEHSESIQSPKVFKDKENKCEARLKTNNKSSNLINYCGSVVLPQGLKETIYDVCTPLYVKQRIVPLKDSNRDNSLPNTKKTPPIKKPLITPRSTHFSPFLSNESKVRKRPLKASVVITTPRRSPRQIAIKSRQTKY</sequence>
<feature type="region of interest" description="Disordered" evidence="1">
    <location>
        <begin position="136"/>
        <end position="158"/>
    </location>
</feature>
<feature type="region of interest" description="Disordered" evidence="1">
    <location>
        <begin position="275"/>
        <end position="318"/>
    </location>
</feature>
<feature type="compositionally biased region" description="Polar residues" evidence="1">
    <location>
        <begin position="302"/>
        <end position="312"/>
    </location>
</feature>
<gene>
    <name evidence="2" type="ORF">g.27447</name>
</gene>
<feature type="compositionally biased region" description="Polar residues" evidence="1">
    <location>
        <begin position="593"/>
        <end position="604"/>
    </location>
</feature>
<reference evidence="2" key="1">
    <citation type="submission" date="2015-12" db="EMBL/GenBank/DDBJ databases">
        <title>De novo transcriptome assembly of four potential Pierce s Disease insect vectors from Arizona vineyards.</title>
        <authorList>
            <person name="Tassone E.E."/>
        </authorList>
    </citation>
    <scope>NUCLEOTIDE SEQUENCE</scope>
</reference>
<proteinExistence type="predicted"/>
<feature type="region of interest" description="Disordered" evidence="1">
    <location>
        <begin position="1"/>
        <end position="31"/>
    </location>
</feature>
<evidence type="ECO:0000256" key="1">
    <source>
        <dbReference type="SAM" id="MobiDB-lite"/>
    </source>
</evidence>
<feature type="compositionally biased region" description="Low complexity" evidence="1">
    <location>
        <begin position="576"/>
        <end position="592"/>
    </location>
</feature>
<feature type="compositionally biased region" description="Polar residues" evidence="1">
    <location>
        <begin position="283"/>
        <end position="295"/>
    </location>
</feature>
<dbReference type="EMBL" id="GEDC01001576">
    <property type="protein sequence ID" value="JAS35722.1"/>
    <property type="molecule type" value="Transcribed_RNA"/>
</dbReference>
<protein>
    <submittedName>
        <fullName evidence="2">Uncharacterized protein</fullName>
    </submittedName>
</protein>
<organism evidence="2">
    <name type="scientific">Clastoptera arizonana</name>
    <name type="common">Arizona spittle bug</name>
    <dbReference type="NCBI Taxonomy" id="38151"/>
    <lineage>
        <taxon>Eukaryota</taxon>
        <taxon>Metazoa</taxon>
        <taxon>Ecdysozoa</taxon>
        <taxon>Arthropoda</taxon>
        <taxon>Hexapoda</taxon>
        <taxon>Insecta</taxon>
        <taxon>Pterygota</taxon>
        <taxon>Neoptera</taxon>
        <taxon>Paraneoptera</taxon>
        <taxon>Hemiptera</taxon>
        <taxon>Auchenorrhyncha</taxon>
        <taxon>Cercopoidea</taxon>
        <taxon>Clastopteridae</taxon>
        <taxon>Clastoptera</taxon>
    </lineage>
</organism>
<evidence type="ECO:0000313" key="2">
    <source>
        <dbReference type="EMBL" id="JAS35722.1"/>
    </source>
</evidence>